<feature type="domain" description="N-acetyltransferase" evidence="3">
    <location>
        <begin position="1"/>
        <end position="132"/>
    </location>
</feature>
<keyword evidence="1" id="KW-0808">Transferase</keyword>
<protein>
    <submittedName>
        <fullName evidence="4">GNAT family N-acetyltransferase</fullName>
    </submittedName>
</protein>
<evidence type="ECO:0000256" key="2">
    <source>
        <dbReference type="ARBA" id="ARBA00023315"/>
    </source>
</evidence>
<evidence type="ECO:0000256" key="1">
    <source>
        <dbReference type="ARBA" id="ARBA00022679"/>
    </source>
</evidence>
<proteinExistence type="predicted"/>
<dbReference type="CDD" id="cd04301">
    <property type="entry name" value="NAT_SF"/>
    <property type="match status" value="1"/>
</dbReference>
<evidence type="ECO:0000259" key="3">
    <source>
        <dbReference type="PROSITE" id="PS51186"/>
    </source>
</evidence>
<sequence length="143" mass="16545">MVRRNALWRALPHLRNRHTAEEDEAYWRTHLLVKYVVLGAFLDGRLAGVIAYGNGWIDQLYVLPDVQGAGIGTRLLSSARNDMDDIRLWTFQQNRRARAFYESRGFSPVEETDGSGNEENEPDVLYHWRRLPEPVYSADARGR</sequence>
<accession>A0ABS7GWP6</accession>
<dbReference type="InterPro" id="IPR050680">
    <property type="entry name" value="YpeA/RimI_acetyltransf"/>
</dbReference>
<keyword evidence="5" id="KW-1185">Reference proteome</keyword>
<reference evidence="4 5" key="1">
    <citation type="journal article" date="2021" name="MBio">
        <title>Poor Competitiveness of Bradyrhizobium in Pigeon Pea Root Colonization in Indian Soils.</title>
        <authorList>
            <person name="Chalasani D."/>
            <person name="Basu A."/>
            <person name="Pullabhotla S.V.S.R.N."/>
            <person name="Jorrin B."/>
            <person name="Neal A.L."/>
            <person name="Poole P.S."/>
            <person name="Podile A.R."/>
            <person name="Tkacz A."/>
        </authorList>
    </citation>
    <scope>NUCLEOTIDE SEQUENCE [LARGE SCALE GENOMIC DNA]</scope>
    <source>
        <strain evidence="4 5">HU56</strain>
    </source>
</reference>
<gene>
    <name evidence="4" type="ORF">JNB85_16350</name>
</gene>
<evidence type="ECO:0000313" key="5">
    <source>
        <dbReference type="Proteomes" id="UP000717752"/>
    </source>
</evidence>
<comment type="caution">
    <text evidence="4">The sequence shown here is derived from an EMBL/GenBank/DDBJ whole genome shotgun (WGS) entry which is preliminary data.</text>
</comment>
<dbReference type="InterPro" id="IPR000182">
    <property type="entry name" value="GNAT_dom"/>
</dbReference>
<evidence type="ECO:0000313" key="4">
    <source>
        <dbReference type="EMBL" id="MBW9053981.1"/>
    </source>
</evidence>
<dbReference type="RefSeq" id="WP_220335504.1">
    <property type="nucleotide sequence ID" value="NZ_JAEUAK010000005.1"/>
</dbReference>
<dbReference type="EMBL" id="JAEUAK010000005">
    <property type="protein sequence ID" value="MBW9053981.1"/>
    <property type="molecule type" value="Genomic_DNA"/>
</dbReference>
<organism evidence="4 5">
    <name type="scientific">Rhizobium mesosinicum</name>
    <dbReference type="NCBI Taxonomy" id="335017"/>
    <lineage>
        <taxon>Bacteria</taxon>
        <taxon>Pseudomonadati</taxon>
        <taxon>Pseudomonadota</taxon>
        <taxon>Alphaproteobacteria</taxon>
        <taxon>Hyphomicrobiales</taxon>
        <taxon>Rhizobiaceae</taxon>
        <taxon>Rhizobium/Agrobacterium group</taxon>
        <taxon>Rhizobium</taxon>
    </lineage>
</organism>
<dbReference type="SUPFAM" id="SSF55729">
    <property type="entry name" value="Acyl-CoA N-acyltransferases (Nat)"/>
    <property type="match status" value="1"/>
</dbReference>
<dbReference type="Pfam" id="PF00583">
    <property type="entry name" value="Acetyltransf_1"/>
    <property type="match status" value="1"/>
</dbReference>
<keyword evidence="2" id="KW-0012">Acyltransferase</keyword>
<name>A0ABS7GWP6_9HYPH</name>
<dbReference type="InterPro" id="IPR016181">
    <property type="entry name" value="Acyl_CoA_acyltransferase"/>
</dbReference>
<dbReference type="PROSITE" id="PS51186">
    <property type="entry name" value="GNAT"/>
    <property type="match status" value="1"/>
</dbReference>
<dbReference type="PANTHER" id="PTHR43420">
    <property type="entry name" value="ACETYLTRANSFERASE"/>
    <property type="match status" value="1"/>
</dbReference>
<dbReference type="Proteomes" id="UP000717752">
    <property type="component" value="Unassembled WGS sequence"/>
</dbReference>
<dbReference type="Gene3D" id="3.40.630.30">
    <property type="match status" value="1"/>
</dbReference>